<dbReference type="EMBL" id="JACCBU010000001">
    <property type="protein sequence ID" value="NYE71075.1"/>
    <property type="molecule type" value="Genomic_DNA"/>
</dbReference>
<proteinExistence type="predicted"/>
<accession>A0A7Y9I6D5</accession>
<sequence length="82" mass="9276">MKPGSSTTPETAQVSTSSRAAWLEYFRDFPLQDMRIDIQRLIAEGDNVTMFSRRWLPGRGDRGRRRHVAFPGPSTPVGRVIS</sequence>
<dbReference type="Proteomes" id="UP000569914">
    <property type="component" value="Unassembled WGS sequence"/>
</dbReference>
<evidence type="ECO:0000313" key="2">
    <source>
        <dbReference type="Proteomes" id="UP000569914"/>
    </source>
</evidence>
<comment type="caution">
    <text evidence="1">The sequence shown here is derived from an EMBL/GenBank/DDBJ whole genome shotgun (WGS) entry which is preliminary data.</text>
</comment>
<organism evidence="1 2">
    <name type="scientific">Microlunatus parietis</name>
    <dbReference type="NCBI Taxonomy" id="682979"/>
    <lineage>
        <taxon>Bacteria</taxon>
        <taxon>Bacillati</taxon>
        <taxon>Actinomycetota</taxon>
        <taxon>Actinomycetes</taxon>
        <taxon>Propionibacteriales</taxon>
        <taxon>Propionibacteriaceae</taxon>
        <taxon>Microlunatus</taxon>
    </lineage>
</organism>
<protein>
    <submittedName>
        <fullName evidence="1">Uncharacterized protein</fullName>
    </submittedName>
</protein>
<reference evidence="1 2" key="1">
    <citation type="submission" date="2020-07" db="EMBL/GenBank/DDBJ databases">
        <title>Sequencing the genomes of 1000 actinobacteria strains.</title>
        <authorList>
            <person name="Klenk H.-P."/>
        </authorList>
    </citation>
    <scope>NUCLEOTIDE SEQUENCE [LARGE SCALE GENOMIC DNA]</scope>
    <source>
        <strain evidence="1 2">DSM 22083</strain>
    </source>
</reference>
<gene>
    <name evidence="1" type="ORF">BKA15_002404</name>
</gene>
<dbReference type="RefSeq" id="WP_179750984.1">
    <property type="nucleotide sequence ID" value="NZ_JACCBU010000001.1"/>
</dbReference>
<evidence type="ECO:0000313" key="1">
    <source>
        <dbReference type="EMBL" id="NYE71075.1"/>
    </source>
</evidence>
<dbReference type="AlphaFoldDB" id="A0A7Y9I6D5"/>
<name>A0A7Y9I6D5_9ACTN</name>
<keyword evidence="2" id="KW-1185">Reference proteome</keyword>